<keyword evidence="7" id="KW-0472">Membrane</keyword>
<evidence type="ECO:0000256" key="2">
    <source>
        <dbReference type="ARBA" id="ARBA00012438"/>
    </source>
</evidence>
<dbReference type="InterPro" id="IPR003594">
    <property type="entry name" value="HATPase_dom"/>
</dbReference>
<keyword evidence="5 9" id="KW-0418">Kinase</keyword>
<accession>E4T5B4</accession>
<feature type="domain" description="Histidine kinase" evidence="8">
    <location>
        <begin position="358"/>
        <end position="575"/>
    </location>
</feature>
<dbReference type="RefSeq" id="WP_013445277.1">
    <property type="nucleotide sequence ID" value="NC_014734.1"/>
</dbReference>
<dbReference type="InterPro" id="IPR050351">
    <property type="entry name" value="BphY/WalK/GraS-like"/>
</dbReference>
<keyword evidence="7" id="KW-0812">Transmembrane</keyword>
<dbReference type="EMBL" id="CP002345">
    <property type="protein sequence ID" value="ADQ79908.1"/>
    <property type="molecule type" value="Genomic_DNA"/>
</dbReference>
<dbReference type="InterPro" id="IPR004358">
    <property type="entry name" value="Sig_transdc_His_kin-like_C"/>
</dbReference>
<dbReference type="Gene3D" id="1.10.287.130">
    <property type="match status" value="1"/>
</dbReference>
<dbReference type="PANTHER" id="PTHR45453:SF1">
    <property type="entry name" value="PHOSPHATE REGULON SENSOR PROTEIN PHOR"/>
    <property type="match status" value="1"/>
</dbReference>
<dbReference type="InterPro" id="IPR036097">
    <property type="entry name" value="HisK_dim/P_sf"/>
</dbReference>
<dbReference type="CDD" id="cd00075">
    <property type="entry name" value="HATPase"/>
    <property type="match status" value="1"/>
</dbReference>
<dbReference type="SUPFAM" id="SSF55874">
    <property type="entry name" value="ATPase domain of HSP90 chaperone/DNA topoisomerase II/histidine kinase"/>
    <property type="match status" value="1"/>
</dbReference>
<dbReference type="KEGG" id="ppn:Palpr_1769"/>
<dbReference type="SMART" id="SM00387">
    <property type="entry name" value="HATPase_c"/>
    <property type="match status" value="1"/>
</dbReference>
<organism evidence="9 10">
    <name type="scientific">Paludibacter propionicigenes (strain DSM 17365 / JCM 13257 / WB4)</name>
    <dbReference type="NCBI Taxonomy" id="694427"/>
    <lineage>
        <taxon>Bacteria</taxon>
        <taxon>Pseudomonadati</taxon>
        <taxon>Bacteroidota</taxon>
        <taxon>Bacteroidia</taxon>
        <taxon>Bacteroidales</taxon>
        <taxon>Paludibacteraceae</taxon>
        <taxon>Paludibacter</taxon>
    </lineage>
</organism>
<dbReference type="Pfam" id="PF02518">
    <property type="entry name" value="HATPase_c"/>
    <property type="match status" value="1"/>
</dbReference>
<reference key="1">
    <citation type="submission" date="2010-11" db="EMBL/GenBank/DDBJ databases">
        <title>The complete genome of Paludibacter propionicigenes DSM 17365.</title>
        <authorList>
            <consortium name="US DOE Joint Genome Institute (JGI-PGF)"/>
            <person name="Lucas S."/>
            <person name="Copeland A."/>
            <person name="Lapidus A."/>
            <person name="Bruce D."/>
            <person name="Goodwin L."/>
            <person name="Pitluck S."/>
            <person name="Kyrpides N."/>
            <person name="Mavromatis K."/>
            <person name="Ivanova N."/>
            <person name="Munk A.C."/>
            <person name="Brettin T."/>
            <person name="Detter J.C."/>
            <person name="Han C."/>
            <person name="Tapia R."/>
            <person name="Land M."/>
            <person name="Hauser L."/>
            <person name="Markowitz V."/>
            <person name="Cheng J.-F."/>
            <person name="Hugenholtz P."/>
            <person name="Woyke T."/>
            <person name="Wu D."/>
            <person name="Gronow S."/>
            <person name="Wellnitz S."/>
            <person name="Brambilla E."/>
            <person name="Klenk H.-P."/>
            <person name="Eisen J.A."/>
        </authorList>
    </citation>
    <scope>NUCLEOTIDE SEQUENCE</scope>
    <source>
        <strain>WB4</strain>
    </source>
</reference>
<reference evidence="9 10" key="2">
    <citation type="journal article" date="2011" name="Stand. Genomic Sci.">
        <title>Complete genome sequence of Paludibacter propionicigenes type strain (WB4).</title>
        <authorList>
            <person name="Gronow S."/>
            <person name="Munk C."/>
            <person name="Lapidus A."/>
            <person name="Nolan M."/>
            <person name="Lucas S."/>
            <person name="Hammon N."/>
            <person name="Deshpande S."/>
            <person name="Cheng J.F."/>
            <person name="Tapia R."/>
            <person name="Han C."/>
            <person name="Goodwin L."/>
            <person name="Pitluck S."/>
            <person name="Liolios K."/>
            <person name="Ivanova N."/>
            <person name="Mavromatis K."/>
            <person name="Mikhailova N."/>
            <person name="Pati A."/>
            <person name="Chen A."/>
            <person name="Palaniappan K."/>
            <person name="Land M."/>
            <person name="Hauser L."/>
            <person name="Chang Y.J."/>
            <person name="Jeffries C.D."/>
            <person name="Brambilla E."/>
            <person name="Rohde M."/>
            <person name="Goker M."/>
            <person name="Detter J.C."/>
            <person name="Woyke T."/>
            <person name="Bristow J."/>
            <person name="Eisen J.A."/>
            <person name="Markowitz V."/>
            <person name="Hugenholtz P."/>
            <person name="Kyrpides N.C."/>
            <person name="Klenk H.P."/>
        </authorList>
    </citation>
    <scope>NUCLEOTIDE SEQUENCE [LARGE SCALE GENOMIC DNA]</scope>
    <source>
        <strain evidence="10">DSM 17365 / JCM 13257 / WB4</strain>
    </source>
</reference>
<keyword evidence="7" id="KW-1133">Transmembrane helix</keyword>
<dbReference type="GO" id="GO:0005886">
    <property type="term" value="C:plasma membrane"/>
    <property type="evidence" value="ECO:0007669"/>
    <property type="project" value="TreeGrafter"/>
</dbReference>
<comment type="catalytic activity">
    <reaction evidence="1">
        <text>ATP + protein L-histidine = ADP + protein N-phospho-L-histidine.</text>
        <dbReference type="EC" id="2.7.13.3"/>
    </reaction>
</comment>
<keyword evidence="4" id="KW-0808">Transferase</keyword>
<dbReference type="AlphaFoldDB" id="E4T5B4"/>
<feature type="transmembrane region" description="Helical" evidence="7">
    <location>
        <begin position="7"/>
        <end position="27"/>
    </location>
</feature>
<sequence length="575" mass="67184">MTLNRRLFLYFFSIFFLMLAIICFFQYEREKEFRTEQLDQQLSTYNFTIFRFIKEQKPNWEMLEEYVHLFPDTALRVTVIDTTGVVIFDSSVKKGTKLGNHLNRPEIEMSAYTENGKAIRHSVSTGKDYYYLAHKFPASYIRSALPYNVSLVSMLKANTFFLYFMGLVLIFAVLALYLISRNFTRSIDRLRIFTQKAEKEEFLDTDIEFPNDELGEISKNIVKLYKLQLQTKVEVNNEREKLIKHLQISQEGLGIFSSEKKETLANSHFIQYTNIISDQQCETSDQIFSLPEFAELNEFIDKSLLNNQLNRKRLTVEKGGRVFAVQCIVFQDDTFEISINDITVQEHENELKRHLTQNISHELKTPVSSILGYMESILENPDMDTERQRFFVDRSFQQAQRLRDLLQDISTLNKMDEGQRLFQKEPCNISDVISDVLNDVHLQIEQKECKVIQSFQPNTQILGNRSLLYSIFRNLMDNTLNYAGEKLTIEISCYREDEQFYYFSFSDNGVGVAEEHLNRLFERFYRVDKGRSRKQGGTGLGLAIVKNAVIYHRGTISAKRVPSGGLSFIFSLRKF</sequence>
<dbReference type="OrthoDB" id="9813151at2"/>
<keyword evidence="3" id="KW-0597">Phosphoprotein</keyword>
<dbReference type="GO" id="GO:0016036">
    <property type="term" value="P:cellular response to phosphate starvation"/>
    <property type="evidence" value="ECO:0007669"/>
    <property type="project" value="TreeGrafter"/>
</dbReference>
<keyword evidence="10" id="KW-1185">Reference proteome</keyword>
<protein>
    <recommendedName>
        <fullName evidence="2">histidine kinase</fullName>
        <ecNumber evidence="2">2.7.13.3</ecNumber>
    </recommendedName>
</protein>
<dbReference type="Proteomes" id="UP000008718">
    <property type="component" value="Chromosome"/>
</dbReference>
<feature type="transmembrane region" description="Helical" evidence="7">
    <location>
        <begin position="160"/>
        <end position="179"/>
    </location>
</feature>
<evidence type="ECO:0000313" key="9">
    <source>
        <dbReference type="EMBL" id="ADQ79908.1"/>
    </source>
</evidence>
<dbReference type="InterPro" id="IPR003661">
    <property type="entry name" value="HisK_dim/P_dom"/>
</dbReference>
<proteinExistence type="predicted"/>
<dbReference type="GO" id="GO:0004721">
    <property type="term" value="F:phosphoprotein phosphatase activity"/>
    <property type="evidence" value="ECO:0007669"/>
    <property type="project" value="TreeGrafter"/>
</dbReference>
<dbReference type="Gene3D" id="3.30.565.10">
    <property type="entry name" value="Histidine kinase-like ATPase, C-terminal domain"/>
    <property type="match status" value="1"/>
</dbReference>
<dbReference type="STRING" id="694427.Palpr_1769"/>
<evidence type="ECO:0000256" key="6">
    <source>
        <dbReference type="ARBA" id="ARBA00023012"/>
    </source>
</evidence>
<dbReference type="SUPFAM" id="SSF47384">
    <property type="entry name" value="Homodimeric domain of signal transducing histidine kinase"/>
    <property type="match status" value="1"/>
</dbReference>
<gene>
    <name evidence="9" type="ordered locus">Palpr_1769</name>
</gene>
<dbReference type="HOGENOM" id="CLU_000445_89_2_10"/>
<dbReference type="Gene3D" id="6.10.340.10">
    <property type="match status" value="1"/>
</dbReference>
<dbReference type="InterPro" id="IPR005467">
    <property type="entry name" value="His_kinase_dom"/>
</dbReference>
<dbReference type="Pfam" id="PF00512">
    <property type="entry name" value="HisKA"/>
    <property type="match status" value="1"/>
</dbReference>
<dbReference type="PRINTS" id="PR00344">
    <property type="entry name" value="BCTRLSENSOR"/>
</dbReference>
<name>E4T5B4_PALPW</name>
<evidence type="ECO:0000256" key="7">
    <source>
        <dbReference type="SAM" id="Phobius"/>
    </source>
</evidence>
<dbReference type="PANTHER" id="PTHR45453">
    <property type="entry name" value="PHOSPHATE REGULON SENSOR PROTEIN PHOR"/>
    <property type="match status" value="1"/>
</dbReference>
<dbReference type="PROSITE" id="PS50109">
    <property type="entry name" value="HIS_KIN"/>
    <property type="match status" value="1"/>
</dbReference>
<evidence type="ECO:0000256" key="4">
    <source>
        <dbReference type="ARBA" id="ARBA00022679"/>
    </source>
</evidence>
<keyword evidence="6" id="KW-0902">Two-component regulatory system</keyword>
<dbReference type="FunFam" id="3.30.565.10:FF:000006">
    <property type="entry name" value="Sensor histidine kinase WalK"/>
    <property type="match status" value="1"/>
</dbReference>
<dbReference type="SMART" id="SM00388">
    <property type="entry name" value="HisKA"/>
    <property type="match status" value="1"/>
</dbReference>
<evidence type="ECO:0000256" key="3">
    <source>
        <dbReference type="ARBA" id="ARBA00022553"/>
    </source>
</evidence>
<evidence type="ECO:0000259" key="8">
    <source>
        <dbReference type="PROSITE" id="PS50109"/>
    </source>
</evidence>
<evidence type="ECO:0000313" key="10">
    <source>
        <dbReference type="Proteomes" id="UP000008718"/>
    </source>
</evidence>
<evidence type="ECO:0000256" key="1">
    <source>
        <dbReference type="ARBA" id="ARBA00000085"/>
    </source>
</evidence>
<evidence type="ECO:0000256" key="5">
    <source>
        <dbReference type="ARBA" id="ARBA00022777"/>
    </source>
</evidence>
<dbReference type="GO" id="GO:0000155">
    <property type="term" value="F:phosphorelay sensor kinase activity"/>
    <property type="evidence" value="ECO:0007669"/>
    <property type="project" value="InterPro"/>
</dbReference>
<dbReference type="eggNOG" id="COG5002">
    <property type="taxonomic scope" value="Bacteria"/>
</dbReference>
<dbReference type="EC" id="2.7.13.3" evidence="2"/>
<dbReference type="CDD" id="cd00082">
    <property type="entry name" value="HisKA"/>
    <property type="match status" value="1"/>
</dbReference>
<dbReference type="InterPro" id="IPR036890">
    <property type="entry name" value="HATPase_C_sf"/>
</dbReference>